<dbReference type="Bgee" id="ENSPPAG00000015107">
    <property type="expression patterns" value="Expressed in adult mammalian kidney"/>
</dbReference>
<dbReference type="AlphaFoldDB" id="A0A2R8ZFG8"/>
<dbReference type="OMA" id="NPPCSSM"/>
<reference evidence="2 3" key="1">
    <citation type="journal article" date="2012" name="Nature">
        <title>The bonobo genome compared with the chimpanzee and human genomes.</title>
        <authorList>
            <person name="Prufer K."/>
            <person name="Munch K."/>
            <person name="Hellmann I."/>
            <person name="Akagi K."/>
            <person name="Miller J.R."/>
            <person name="Walenz B."/>
            <person name="Koren S."/>
            <person name="Sutton G."/>
            <person name="Kodira C."/>
            <person name="Winer R."/>
            <person name="Knight J.R."/>
            <person name="Mullikin J.C."/>
            <person name="Meader S.J."/>
            <person name="Ponting C.P."/>
            <person name="Lunter G."/>
            <person name="Higashino S."/>
            <person name="Hobolth A."/>
            <person name="Dutheil J."/>
            <person name="Karakoc E."/>
            <person name="Alkan C."/>
            <person name="Sajjadian S."/>
            <person name="Catacchio C.R."/>
            <person name="Ventura M."/>
            <person name="Marques-Bonet T."/>
            <person name="Eichler E.E."/>
            <person name="Andre C."/>
            <person name="Atencia R."/>
            <person name="Mugisha L."/>
            <person name="Junhold J."/>
            <person name="Patterson N."/>
            <person name="Siebauer M."/>
            <person name="Good J.M."/>
            <person name="Fischer A."/>
            <person name="Ptak S.E."/>
            <person name="Lachmann M."/>
            <person name="Symer D.E."/>
            <person name="Mailund T."/>
            <person name="Schierup M.H."/>
            <person name="Andres A.M."/>
            <person name="Kelso J."/>
            <person name="Paabo S."/>
        </authorList>
    </citation>
    <scope>NUCLEOTIDE SEQUENCE [LARGE SCALE GENOMIC DNA]</scope>
</reference>
<dbReference type="Proteomes" id="UP000240080">
    <property type="component" value="Chromosome 17"/>
</dbReference>
<reference evidence="2" key="2">
    <citation type="submission" date="2025-08" db="UniProtKB">
        <authorList>
            <consortium name="Ensembl"/>
        </authorList>
    </citation>
    <scope>IDENTIFICATION</scope>
</reference>
<proteinExistence type="predicted"/>
<organism evidence="2 3">
    <name type="scientific">Pan paniscus</name>
    <name type="common">Pygmy chimpanzee</name>
    <name type="synonym">Bonobo</name>
    <dbReference type="NCBI Taxonomy" id="9597"/>
    <lineage>
        <taxon>Eukaryota</taxon>
        <taxon>Metazoa</taxon>
        <taxon>Chordata</taxon>
        <taxon>Craniata</taxon>
        <taxon>Vertebrata</taxon>
        <taxon>Euteleostomi</taxon>
        <taxon>Mammalia</taxon>
        <taxon>Eutheria</taxon>
        <taxon>Euarchontoglires</taxon>
        <taxon>Primates</taxon>
        <taxon>Haplorrhini</taxon>
        <taxon>Catarrhini</taxon>
        <taxon>Hominidae</taxon>
        <taxon>Pan</taxon>
    </lineage>
</organism>
<dbReference type="EMBL" id="AJFE02062458">
    <property type="status" value="NOT_ANNOTATED_CDS"/>
    <property type="molecule type" value="Genomic_DNA"/>
</dbReference>
<dbReference type="Ensembl" id="ENSPPAT00000016546.1">
    <property type="protein sequence ID" value="ENSPPAP00000003599.1"/>
    <property type="gene ID" value="ENSPPAG00000015107.1"/>
</dbReference>
<feature type="region of interest" description="Disordered" evidence="1">
    <location>
        <begin position="1"/>
        <end position="58"/>
    </location>
</feature>
<dbReference type="GeneTree" id="ENSGT00910000148427"/>
<keyword evidence="3" id="KW-1185">Reference proteome</keyword>
<evidence type="ECO:0000256" key="1">
    <source>
        <dbReference type="SAM" id="MobiDB-lite"/>
    </source>
</evidence>
<name>A0A2R8ZFG8_PANPA</name>
<feature type="compositionally biased region" description="Polar residues" evidence="1">
    <location>
        <begin position="1"/>
        <end position="19"/>
    </location>
</feature>
<evidence type="ECO:0000313" key="3">
    <source>
        <dbReference type="Proteomes" id="UP000240080"/>
    </source>
</evidence>
<accession>A0A2R8ZFG8</accession>
<evidence type="ECO:0000313" key="2">
    <source>
        <dbReference type="Ensembl" id="ENSPPAP00000003599.1"/>
    </source>
</evidence>
<reference evidence="2" key="3">
    <citation type="submission" date="2025-09" db="UniProtKB">
        <authorList>
            <consortium name="Ensembl"/>
        </authorList>
    </citation>
    <scope>IDENTIFICATION</scope>
</reference>
<protein>
    <submittedName>
        <fullName evidence="2">Uncharacterized protein</fullName>
    </submittedName>
</protein>
<sequence length="58" mass="6244">MTSRGFQRSCNNPPCSSMTGRRANQIHHLMPDFSPAGAAASKESGDLGGLRLSPVWRT</sequence>